<dbReference type="CDD" id="cd12871">
    <property type="entry name" value="Bacuni_01323_like"/>
    <property type="match status" value="1"/>
</dbReference>
<name>A0A9D2DF56_9BACT</name>
<proteinExistence type="predicted"/>
<protein>
    <recommendedName>
        <fullName evidence="1">BACON domain-containing protein</fullName>
    </recommendedName>
</protein>
<dbReference type="Proteomes" id="UP000824014">
    <property type="component" value="Unassembled WGS sequence"/>
</dbReference>
<dbReference type="CDD" id="cd14948">
    <property type="entry name" value="BACON"/>
    <property type="match status" value="1"/>
</dbReference>
<dbReference type="EMBL" id="DXCC01000031">
    <property type="protein sequence ID" value="HIZ15892.1"/>
    <property type="molecule type" value="Genomic_DNA"/>
</dbReference>
<organism evidence="2 3">
    <name type="scientific">Candidatus Tidjanibacter faecipullorum</name>
    <dbReference type="NCBI Taxonomy" id="2838766"/>
    <lineage>
        <taxon>Bacteria</taxon>
        <taxon>Pseudomonadati</taxon>
        <taxon>Bacteroidota</taxon>
        <taxon>Bacteroidia</taxon>
        <taxon>Bacteroidales</taxon>
        <taxon>Rikenellaceae</taxon>
        <taxon>Tidjanibacter</taxon>
    </lineage>
</organism>
<dbReference type="Pfam" id="PF19190">
    <property type="entry name" value="BACON_2"/>
    <property type="match status" value="1"/>
</dbReference>
<dbReference type="AlphaFoldDB" id="A0A9D2DF56"/>
<evidence type="ECO:0000313" key="2">
    <source>
        <dbReference type="EMBL" id="HIZ15892.1"/>
    </source>
</evidence>
<reference evidence="2" key="1">
    <citation type="journal article" date="2021" name="PeerJ">
        <title>Extensive microbial diversity within the chicken gut microbiome revealed by metagenomics and culture.</title>
        <authorList>
            <person name="Gilroy R."/>
            <person name="Ravi A."/>
            <person name="Getino M."/>
            <person name="Pursley I."/>
            <person name="Horton D.L."/>
            <person name="Alikhan N.F."/>
            <person name="Baker D."/>
            <person name="Gharbi K."/>
            <person name="Hall N."/>
            <person name="Watson M."/>
            <person name="Adriaenssens E.M."/>
            <person name="Foster-Nyarko E."/>
            <person name="Jarju S."/>
            <person name="Secka A."/>
            <person name="Antonio M."/>
            <person name="Oren A."/>
            <person name="Chaudhuri R.R."/>
            <person name="La Ragione R."/>
            <person name="Hildebrand F."/>
            <person name="Pallen M.J."/>
        </authorList>
    </citation>
    <scope>NUCLEOTIDE SEQUENCE</scope>
    <source>
        <strain evidence="2">ChiHjej11B10-19426</strain>
    </source>
</reference>
<feature type="domain" description="BACON" evidence="1">
    <location>
        <begin position="42"/>
        <end position="118"/>
    </location>
</feature>
<accession>A0A9D2DF56</accession>
<dbReference type="PROSITE" id="PS51257">
    <property type="entry name" value="PROKAR_LIPOPROTEIN"/>
    <property type="match status" value="1"/>
</dbReference>
<sequence>MRKYIFTTLCTVATLLAGCDQPAGEETGSDITVTGGTTIEATADQTTATLSFSAEAAWTAAIESGAEWLLEVTPASGEAGDQTLTLNFTANETKAVRTATVRLASGKDAVTVTLTQQGKKDEGGEQPAGDAIIKRMEIYGEWAVLTTDAQGRITKIESVMEDGSLVPDTELAYTDDRLTIAYFDGDDTSTSLYEMANGRVVRGLEYEGKSNLDTFTYNADGTLAEYKMYGQEIMTNPDGDITVTDLFTTMTYTWTDGNVTRIRVEGDEEYPVVFTITYGTQTSGIKNLDLIDVFVESGNLFTSLCLTGVPSRNLPVKIVETHEGEDYQDEIALRYEFAENGAVAKVFAVSAFGEALLCAMEY</sequence>
<reference evidence="2" key="2">
    <citation type="submission" date="2021-04" db="EMBL/GenBank/DDBJ databases">
        <authorList>
            <person name="Gilroy R."/>
        </authorList>
    </citation>
    <scope>NUCLEOTIDE SEQUENCE</scope>
    <source>
        <strain evidence="2">ChiHjej11B10-19426</strain>
    </source>
</reference>
<gene>
    <name evidence="2" type="ORF">H9816_08325</name>
</gene>
<dbReference type="InterPro" id="IPR013783">
    <property type="entry name" value="Ig-like_fold"/>
</dbReference>
<evidence type="ECO:0000259" key="1">
    <source>
        <dbReference type="Pfam" id="PF19190"/>
    </source>
</evidence>
<dbReference type="InterPro" id="IPR024361">
    <property type="entry name" value="BACON"/>
</dbReference>
<evidence type="ECO:0000313" key="3">
    <source>
        <dbReference type="Proteomes" id="UP000824014"/>
    </source>
</evidence>
<comment type="caution">
    <text evidence="2">The sequence shown here is derived from an EMBL/GenBank/DDBJ whole genome shotgun (WGS) entry which is preliminary data.</text>
</comment>
<dbReference type="Gene3D" id="2.60.40.10">
    <property type="entry name" value="Immunoglobulins"/>
    <property type="match status" value="1"/>
</dbReference>